<dbReference type="InterPro" id="IPR029063">
    <property type="entry name" value="SAM-dependent_MTases_sf"/>
</dbReference>
<feature type="binding site" evidence="1">
    <location>
        <position position="176"/>
    </location>
    <ligand>
        <name>S-adenosyl-L-methionine</name>
        <dbReference type="ChEBI" id="CHEBI:59789"/>
    </ligand>
</feature>
<comment type="caution">
    <text evidence="1">Lacks conserved residue(s) required for the propagation of feature annotation.</text>
</comment>
<dbReference type="EC" id="2.1.1.242" evidence="1"/>
<organism evidence="2 3">
    <name type="scientific">Chitinilyticum piscinae</name>
    <dbReference type="NCBI Taxonomy" id="2866724"/>
    <lineage>
        <taxon>Bacteria</taxon>
        <taxon>Pseudomonadati</taxon>
        <taxon>Pseudomonadota</taxon>
        <taxon>Betaproteobacteria</taxon>
        <taxon>Neisseriales</taxon>
        <taxon>Chitinibacteraceae</taxon>
        <taxon>Chitinilyticum</taxon>
    </lineage>
</organism>
<dbReference type="HAMAP" id="MF_01523">
    <property type="entry name" value="16SrRNA_methyltr_J"/>
    <property type="match status" value="1"/>
</dbReference>
<dbReference type="Proteomes" id="UP000604481">
    <property type="component" value="Unassembled WGS sequence"/>
</dbReference>
<keyword evidence="1" id="KW-0698">rRNA processing</keyword>
<comment type="subcellular location">
    <subcellularLocation>
        <location evidence="1">Cytoplasm</location>
    </subcellularLocation>
</comment>
<dbReference type="Gene3D" id="3.40.50.150">
    <property type="entry name" value="Vaccinia Virus protein VP39"/>
    <property type="match status" value="1"/>
</dbReference>
<dbReference type="SUPFAM" id="SSF53335">
    <property type="entry name" value="S-adenosyl-L-methionine-dependent methyltransferases"/>
    <property type="match status" value="1"/>
</dbReference>
<protein>
    <recommendedName>
        <fullName evidence="1">Ribosomal RNA small subunit methyltransferase J</fullName>
        <ecNumber evidence="1">2.1.1.242</ecNumber>
    </recommendedName>
    <alternativeName>
        <fullName evidence="1">16S rRNA m2G1516 methyltransferase</fullName>
    </alternativeName>
    <alternativeName>
        <fullName evidence="1">rRNA (guanine-N(2)-)-methyltransferase</fullName>
    </alternativeName>
</protein>
<comment type="similarity">
    <text evidence="1">Belongs to the methyltransferase superfamily. RsmJ family.</text>
</comment>
<dbReference type="AlphaFoldDB" id="A0A8J7K2S8"/>
<dbReference type="PANTHER" id="PTHR36112">
    <property type="entry name" value="RIBOSOMAL RNA SMALL SUBUNIT METHYLTRANSFERASE J"/>
    <property type="match status" value="1"/>
</dbReference>
<feature type="binding site" evidence="1">
    <location>
        <begin position="118"/>
        <end position="119"/>
    </location>
    <ligand>
        <name>S-adenosyl-L-methionine</name>
        <dbReference type="ChEBI" id="CHEBI:59789"/>
    </ligand>
</feature>
<feature type="binding site" evidence="1">
    <location>
        <begin position="102"/>
        <end position="103"/>
    </location>
    <ligand>
        <name>S-adenosyl-L-methionine</name>
        <dbReference type="ChEBI" id="CHEBI:59789"/>
    </ligand>
</feature>
<evidence type="ECO:0000313" key="2">
    <source>
        <dbReference type="EMBL" id="MBE9610432.1"/>
    </source>
</evidence>
<keyword evidence="1" id="KW-0808">Transferase</keyword>
<keyword evidence="1" id="KW-0949">S-adenosyl-L-methionine</keyword>
<keyword evidence="3" id="KW-1185">Reference proteome</keyword>
<dbReference type="Pfam" id="PF04445">
    <property type="entry name" value="SAM_MT"/>
    <property type="match status" value="1"/>
</dbReference>
<dbReference type="GO" id="GO:0005737">
    <property type="term" value="C:cytoplasm"/>
    <property type="evidence" value="ECO:0007669"/>
    <property type="project" value="UniProtKB-SubCell"/>
</dbReference>
<evidence type="ECO:0000256" key="1">
    <source>
        <dbReference type="HAMAP-Rule" id="MF_01523"/>
    </source>
</evidence>
<accession>A0A8J7K2S8</accession>
<comment type="function">
    <text evidence="1">Specifically methylates the guanosine in position 1516 of 16S rRNA.</text>
</comment>
<proteinExistence type="inferred from homology"/>
<dbReference type="PANTHER" id="PTHR36112:SF1">
    <property type="entry name" value="RIBOSOMAL RNA SMALL SUBUNIT METHYLTRANSFERASE J"/>
    <property type="match status" value="1"/>
</dbReference>
<dbReference type="EMBL" id="JADFUA010000009">
    <property type="protein sequence ID" value="MBE9610432.1"/>
    <property type="molecule type" value="Genomic_DNA"/>
</dbReference>
<dbReference type="GO" id="GO:0008990">
    <property type="term" value="F:rRNA (guanine-N2-)-methyltransferase activity"/>
    <property type="evidence" value="ECO:0007669"/>
    <property type="project" value="UniProtKB-UniRule"/>
</dbReference>
<keyword evidence="1 2" id="KW-0489">Methyltransferase</keyword>
<reference evidence="2 3" key="1">
    <citation type="submission" date="2020-10" db="EMBL/GenBank/DDBJ databases">
        <title>The genome sequence of Chitinilyticum litopenaei 4Y14.</title>
        <authorList>
            <person name="Liu Y."/>
        </authorList>
    </citation>
    <scope>NUCLEOTIDE SEQUENCE [LARGE SCALE GENOMIC DNA]</scope>
    <source>
        <strain evidence="2 3">4Y14</strain>
    </source>
</reference>
<keyword evidence="1" id="KW-0963">Cytoplasm</keyword>
<sequence>MVSCGLIREGADSAVLALAEAYGLPLWESWPADADSALFWQEGALVLCRRGEKGVVGVDFAGGASAHRRKFGGGAGQPVARAIGVKGDYRPRILDATAGQGRDAFVLASLGCSVTLVERHPVAAALLADGLARAAVSDDDAVRAIAARMTLVHRDALGFLQEAAGRGERWDVVFLDPMFPEPDKRAKVKKEMAAFQTLIGGDRDADALLIPARHVAGKRVVVKRPKLAPFLAGAQPSFQYPGESTRFDAYLPLGV</sequence>
<evidence type="ECO:0000313" key="3">
    <source>
        <dbReference type="Proteomes" id="UP000604481"/>
    </source>
</evidence>
<name>A0A8J7K2S8_9NEIS</name>
<dbReference type="InterPro" id="IPR007536">
    <property type="entry name" value="16SrRNA_methylTrfase_J"/>
</dbReference>
<comment type="caution">
    <text evidence="2">The sequence shown here is derived from an EMBL/GenBank/DDBJ whole genome shotgun (WGS) entry which is preliminary data.</text>
</comment>
<gene>
    <name evidence="1" type="primary">rsmJ</name>
    <name evidence="2" type="ORF">INR99_13915</name>
</gene>
<comment type="catalytic activity">
    <reaction evidence="1">
        <text>guanosine(1516) in 16S rRNA + S-adenosyl-L-methionine = N(2)-methylguanosine(1516) in 16S rRNA + S-adenosyl-L-homocysteine + H(+)</text>
        <dbReference type="Rhea" id="RHEA:43220"/>
        <dbReference type="Rhea" id="RHEA-COMP:10412"/>
        <dbReference type="Rhea" id="RHEA-COMP:10413"/>
        <dbReference type="ChEBI" id="CHEBI:15378"/>
        <dbReference type="ChEBI" id="CHEBI:57856"/>
        <dbReference type="ChEBI" id="CHEBI:59789"/>
        <dbReference type="ChEBI" id="CHEBI:74269"/>
        <dbReference type="ChEBI" id="CHEBI:74481"/>
        <dbReference type="EC" id="2.1.1.242"/>
    </reaction>
</comment>